<keyword evidence="4" id="KW-1185">Reference proteome</keyword>
<evidence type="ECO:0000259" key="2">
    <source>
        <dbReference type="PROSITE" id="PS50800"/>
    </source>
</evidence>
<dbReference type="InterPro" id="IPR036361">
    <property type="entry name" value="SAP_dom_sf"/>
</dbReference>
<evidence type="ECO:0000313" key="3">
    <source>
        <dbReference type="EMBL" id="KAK7207174.1"/>
    </source>
</evidence>
<feature type="compositionally biased region" description="Low complexity" evidence="1">
    <location>
        <begin position="142"/>
        <end position="157"/>
    </location>
</feature>
<protein>
    <recommendedName>
        <fullName evidence="2">SAP domain-containing protein</fullName>
    </recommendedName>
</protein>
<dbReference type="InterPro" id="IPR035979">
    <property type="entry name" value="RBD_domain_sf"/>
</dbReference>
<dbReference type="Gene3D" id="1.10.720.30">
    <property type="entry name" value="SAP domain"/>
    <property type="match status" value="1"/>
</dbReference>
<sequence length="446" mass="48431">MADYSKLKVTELKEELKKRGLSTAGLKKALVDRLEEADAAAPAESGDNTGTDAAAEPQAEGEAMEEDIVAPVQESESKPEPVVEPEPQPVAAPTKAEPAQETTVAEVKPAEPAKDEVMEDQPASDSVEEKLESKVEPPAEPIPEATPVAPAPIVETASSTKRSADAMDLTPDDKSTTDASAEKSAKRIKEDLEMEDAKVELESTDEQKPKEDPLPALGVARNPNIPTERYPPTRTLHIKNFSRPLNLPSLKSYMSGVAQEDIVQFWVDSIRTHCFVSFSSSAAAARLREKMYGEPFPTDEKGRKPLEAEYIPDAKMEEFIATEESSEGRAKRWDVSFGEGAAGGSVTADSVVLVEANSMGSVSAPKSTAFMTNPLRGRINNPLGREMGHFDGPNEKDNKYVDRASSGRDEPVLAEGERLTNARPRLRYSEAPPDLVRVRLGRIGRR</sequence>
<feature type="region of interest" description="Disordered" evidence="1">
    <location>
        <begin position="36"/>
        <end position="232"/>
    </location>
</feature>
<dbReference type="SUPFAM" id="SSF68906">
    <property type="entry name" value="SAP domain"/>
    <property type="match status" value="1"/>
</dbReference>
<dbReference type="RefSeq" id="XP_064770207.1">
    <property type="nucleotide sequence ID" value="XM_064911334.1"/>
</dbReference>
<organism evidence="3 4">
    <name type="scientific">Myxozyma melibiosi</name>
    <dbReference type="NCBI Taxonomy" id="54550"/>
    <lineage>
        <taxon>Eukaryota</taxon>
        <taxon>Fungi</taxon>
        <taxon>Dikarya</taxon>
        <taxon>Ascomycota</taxon>
        <taxon>Saccharomycotina</taxon>
        <taxon>Lipomycetes</taxon>
        <taxon>Lipomycetales</taxon>
        <taxon>Lipomycetaceae</taxon>
        <taxon>Myxozyma</taxon>
    </lineage>
</organism>
<comment type="caution">
    <text evidence="3">The sequence shown here is derived from an EMBL/GenBank/DDBJ whole genome shotgun (WGS) entry which is preliminary data.</text>
</comment>
<feature type="region of interest" description="Disordered" evidence="1">
    <location>
        <begin position="386"/>
        <end position="418"/>
    </location>
</feature>
<dbReference type="GeneID" id="90036846"/>
<gene>
    <name evidence="3" type="ORF">BZA70DRAFT_270658</name>
</gene>
<dbReference type="PANTHER" id="PTHR47031">
    <property type="entry name" value="SAP DNA-BINDING DOMAIN-CONTAINING PROTEIN"/>
    <property type="match status" value="1"/>
</dbReference>
<dbReference type="Pfam" id="PF02037">
    <property type="entry name" value="SAP"/>
    <property type="match status" value="1"/>
</dbReference>
<dbReference type="PANTHER" id="PTHR47031:SF3">
    <property type="entry name" value="SAP DOMAIN-CONTAINING PROTEIN"/>
    <property type="match status" value="1"/>
</dbReference>
<dbReference type="InterPro" id="IPR003034">
    <property type="entry name" value="SAP_dom"/>
</dbReference>
<evidence type="ECO:0000313" key="4">
    <source>
        <dbReference type="Proteomes" id="UP001498771"/>
    </source>
</evidence>
<feature type="compositionally biased region" description="Basic and acidic residues" evidence="1">
    <location>
        <begin position="171"/>
        <end position="213"/>
    </location>
</feature>
<evidence type="ECO:0000256" key="1">
    <source>
        <dbReference type="SAM" id="MobiDB-lite"/>
    </source>
</evidence>
<dbReference type="SMART" id="SM00513">
    <property type="entry name" value="SAP"/>
    <property type="match status" value="1"/>
</dbReference>
<dbReference type="InterPro" id="IPR034257">
    <property type="entry name" value="Acinus_RRM"/>
</dbReference>
<reference evidence="3 4" key="1">
    <citation type="submission" date="2024-03" db="EMBL/GenBank/DDBJ databases">
        <title>Genome-scale model development and genomic sequencing of the oleaginous clade Lipomyces.</title>
        <authorList>
            <consortium name="Lawrence Berkeley National Laboratory"/>
            <person name="Czajka J.J."/>
            <person name="Han Y."/>
            <person name="Kim J."/>
            <person name="Mondo S.J."/>
            <person name="Hofstad B.A."/>
            <person name="Robles A."/>
            <person name="Haridas S."/>
            <person name="Riley R."/>
            <person name="LaButti K."/>
            <person name="Pangilinan J."/>
            <person name="Andreopoulos W."/>
            <person name="Lipzen A."/>
            <person name="Yan J."/>
            <person name="Wang M."/>
            <person name="Ng V."/>
            <person name="Grigoriev I.V."/>
            <person name="Spatafora J.W."/>
            <person name="Magnuson J.K."/>
            <person name="Baker S.E."/>
            <person name="Pomraning K.R."/>
        </authorList>
    </citation>
    <scope>NUCLEOTIDE SEQUENCE [LARGE SCALE GENOMIC DNA]</scope>
    <source>
        <strain evidence="3 4">Phaff 52-87</strain>
    </source>
</reference>
<dbReference type="EMBL" id="JBBJBU010000001">
    <property type="protein sequence ID" value="KAK7207174.1"/>
    <property type="molecule type" value="Genomic_DNA"/>
</dbReference>
<feature type="compositionally biased region" description="Basic and acidic residues" evidence="1">
    <location>
        <begin position="127"/>
        <end position="137"/>
    </location>
</feature>
<dbReference type="SUPFAM" id="SSF54928">
    <property type="entry name" value="RNA-binding domain, RBD"/>
    <property type="match status" value="1"/>
</dbReference>
<dbReference type="Proteomes" id="UP001498771">
    <property type="component" value="Unassembled WGS sequence"/>
</dbReference>
<accession>A0ABR1FBF0</accession>
<proteinExistence type="predicted"/>
<name>A0ABR1FBF0_9ASCO</name>
<dbReference type="CDD" id="cd12432">
    <property type="entry name" value="RRM_ACINU"/>
    <property type="match status" value="1"/>
</dbReference>
<feature type="domain" description="SAP" evidence="2">
    <location>
        <begin position="4"/>
        <end position="38"/>
    </location>
</feature>
<dbReference type="PROSITE" id="PS50800">
    <property type="entry name" value="SAP"/>
    <property type="match status" value="1"/>
</dbReference>